<accession>A0A9Q0IT41</accession>
<evidence type="ECO:0000256" key="1">
    <source>
        <dbReference type="SAM" id="MobiDB-lite"/>
    </source>
</evidence>
<dbReference type="InterPro" id="IPR014721">
    <property type="entry name" value="Ribsml_uS5_D2-typ_fold_subgr"/>
</dbReference>
<dbReference type="EMBL" id="JANIIK010000040">
    <property type="protein sequence ID" value="KAJ3608156.1"/>
    <property type="molecule type" value="Genomic_DNA"/>
</dbReference>
<dbReference type="AlphaFoldDB" id="A0A9Q0IT41"/>
<organism evidence="2 3">
    <name type="scientific">Muraenolepis orangiensis</name>
    <name type="common">Patagonian moray cod</name>
    <dbReference type="NCBI Taxonomy" id="630683"/>
    <lineage>
        <taxon>Eukaryota</taxon>
        <taxon>Metazoa</taxon>
        <taxon>Chordata</taxon>
        <taxon>Craniata</taxon>
        <taxon>Vertebrata</taxon>
        <taxon>Euteleostomi</taxon>
        <taxon>Actinopterygii</taxon>
        <taxon>Neopterygii</taxon>
        <taxon>Teleostei</taxon>
        <taxon>Neoteleostei</taxon>
        <taxon>Acanthomorphata</taxon>
        <taxon>Zeiogadaria</taxon>
        <taxon>Gadariae</taxon>
        <taxon>Gadiformes</taxon>
        <taxon>Muraenolepidoidei</taxon>
        <taxon>Muraenolepididae</taxon>
        <taxon>Muraenolepis</taxon>
    </lineage>
</organism>
<dbReference type="InterPro" id="IPR020568">
    <property type="entry name" value="Ribosomal_Su5_D2-typ_SF"/>
</dbReference>
<reference evidence="2" key="1">
    <citation type="submission" date="2022-07" db="EMBL/GenBank/DDBJ databases">
        <title>Chromosome-level genome of Muraenolepis orangiensis.</title>
        <authorList>
            <person name="Kim J."/>
        </authorList>
    </citation>
    <scope>NUCLEOTIDE SEQUENCE</scope>
    <source>
        <strain evidence="2">KU_S4_2022</strain>
        <tissue evidence="2">Muscle</tissue>
    </source>
</reference>
<evidence type="ECO:0000313" key="2">
    <source>
        <dbReference type="EMBL" id="KAJ3608156.1"/>
    </source>
</evidence>
<comment type="caution">
    <text evidence="2">The sequence shown here is derived from an EMBL/GenBank/DDBJ whole genome shotgun (WGS) entry which is preliminary data.</text>
</comment>
<sequence length="137" mass="14219">MTPVPAVCLSLVLGTEETGGPPADLVDEARPTGSTAGTTITGFVSRGDHGVGRSAADRQFFFINKRPCDPSKIWRESGGEVEPVGRASSTRSAGGPPVSSVPKTKDKQTAGTGVIGTSSVQAAYGRMCRRRFDPVVV</sequence>
<proteinExistence type="predicted"/>
<name>A0A9Q0IT41_9TELE</name>
<feature type="compositionally biased region" description="Polar residues" evidence="1">
    <location>
        <begin position="32"/>
        <end position="41"/>
    </location>
</feature>
<feature type="region of interest" description="Disordered" evidence="1">
    <location>
        <begin position="72"/>
        <end position="114"/>
    </location>
</feature>
<dbReference type="SUPFAM" id="SSF54211">
    <property type="entry name" value="Ribosomal protein S5 domain 2-like"/>
    <property type="match status" value="1"/>
</dbReference>
<dbReference type="OrthoDB" id="10023951at2759"/>
<evidence type="ECO:0000313" key="3">
    <source>
        <dbReference type="Proteomes" id="UP001148018"/>
    </source>
</evidence>
<protein>
    <submittedName>
        <fullName evidence="2">Uncharacterized protein</fullName>
    </submittedName>
</protein>
<feature type="region of interest" description="Disordered" evidence="1">
    <location>
        <begin position="15"/>
        <end position="41"/>
    </location>
</feature>
<gene>
    <name evidence="2" type="ORF">NHX12_025206</name>
</gene>
<keyword evidence="3" id="KW-1185">Reference proteome</keyword>
<dbReference type="Proteomes" id="UP001148018">
    <property type="component" value="Unassembled WGS sequence"/>
</dbReference>
<dbReference type="Gene3D" id="3.30.230.10">
    <property type="match status" value="1"/>
</dbReference>